<dbReference type="SUPFAM" id="SSF54593">
    <property type="entry name" value="Glyoxalase/Bleomycin resistance protein/Dihydroxybiphenyl dioxygenase"/>
    <property type="match status" value="1"/>
</dbReference>
<sequence length="126" mass="14074">MIESVGQVMLYVNDQKAAAEFWTQKVGFTKSTEVDNGDGTFSIEIAPKETSDTSFVLHDRKIVEKLHPELNLGTPSILFSASSKLETLYAEFQEKGITVGDLIEMPQMKVFNFADSEGNYFAVREV</sequence>
<reference evidence="2" key="1">
    <citation type="submission" date="2023-08" db="EMBL/GenBank/DDBJ databases">
        <title>Genomic characterization of piscicolin 126 produced by Carnobacterium maltaromaticum CM22 strain isolated from salmon (Salmo salar).</title>
        <authorList>
            <person name="Gonzalez-Gragera E."/>
            <person name="Garcia-Lopez J.D."/>
            <person name="Teso-Perez C."/>
            <person name="Gimenez-Hernandez I."/>
            <person name="Peralta-Sanchez J.M."/>
            <person name="Valdivia E."/>
            <person name="Montalban-Lopez M."/>
            <person name="Martin-Platero A.M."/>
            <person name="Banos A."/>
            <person name="Martinez-Bueno M."/>
        </authorList>
    </citation>
    <scope>NUCLEOTIDE SEQUENCE</scope>
    <source>
        <strain evidence="2">CM22</strain>
    </source>
</reference>
<accession>A0AAW9JVU3</accession>
<dbReference type="GeneID" id="83607088"/>
<evidence type="ECO:0000313" key="3">
    <source>
        <dbReference type="Proteomes" id="UP001290462"/>
    </source>
</evidence>
<evidence type="ECO:0000259" key="1">
    <source>
        <dbReference type="PROSITE" id="PS51819"/>
    </source>
</evidence>
<proteinExistence type="predicted"/>
<dbReference type="AlphaFoldDB" id="A0AAW9JVU3"/>
<dbReference type="PANTHER" id="PTHR36437">
    <property type="entry name" value="GLYOXALASE/BLEOMYCIN RESISTANCE PROTEIN/DIOXYGENASE"/>
    <property type="match status" value="1"/>
</dbReference>
<dbReference type="Pfam" id="PF00903">
    <property type="entry name" value="Glyoxalase"/>
    <property type="match status" value="1"/>
</dbReference>
<dbReference type="InterPro" id="IPR037523">
    <property type="entry name" value="VOC_core"/>
</dbReference>
<name>A0AAW9JVU3_CARML</name>
<comment type="caution">
    <text evidence="2">The sequence shown here is derived from an EMBL/GenBank/DDBJ whole genome shotgun (WGS) entry which is preliminary data.</text>
</comment>
<feature type="domain" description="VOC" evidence="1">
    <location>
        <begin position="4"/>
        <end position="126"/>
    </location>
</feature>
<dbReference type="RefSeq" id="WP_035064561.1">
    <property type="nucleotide sequence ID" value="NZ_JAVBVO010000002.1"/>
</dbReference>
<dbReference type="Proteomes" id="UP001290462">
    <property type="component" value="Unassembled WGS sequence"/>
</dbReference>
<dbReference type="EMBL" id="JAVBVO010000002">
    <property type="protein sequence ID" value="MDZ5757601.1"/>
    <property type="molecule type" value="Genomic_DNA"/>
</dbReference>
<evidence type="ECO:0000313" key="2">
    <source>
        <dbReference type="EMBL" id="MDZ5757601.1"/>
    </source>
</evidence>
<organism evidence="2 3">
    <name type="scientific">Carnobacterium maltaromaticum</name>
    <name type="common">Carnobacterium piscicola</name>
    <dbReference type="NCBI Taxonomy" id="2751"/>
    <lineage>
        <taxon>Bacteria</taxon>
        <taxon>Bacillati</taxon>
        <taxon>Bacillota</taxon>
        <taxon>Bacilli</taxon>
        <taxon>Lactobacillales</taxon>
        <taxon>Carnobacteriaceae</taxon>
        <taxon>Carnobacterium</taxon>
    </lineage>
</organism>
<dbReference type="Gene3D" id="3.10.180.10">
    <property type="entry name" value="2,3-Dihydroxybiphenyl 1,2-Dioxygenase, domain 1"/>
    <property type="match status" value="1"/>
</dbReference>
<protein>
    <submittedName>
        <fullName evidence="2">VOC family protein</fullName>
    </submittedName>
</protein>
<dbReference type="PROSITE" id="PS51819">
    <property type="entry name" value="VOC"/>
    <property type="match status" value="1"/>
</dbReference>
<dbReference type="PANTHER" id="PTHR36437:SF2">
    <property type="entry name" value="GLYOXALASE_BLEOMYCIN RESISTANCE PROTEIN_DIOXYGENASE"/>
    <property type="match status" value="1"/>
</dbReference>
<dbReference type="InterPro" id="IPR029068">
    <property type="entry name" value="Glyas_Bleomycin-R_OHBP_Dase"/>
</dbReference>
<gene>
    <name evidence="2" type="ORF">RAK27_02915</name>
</gene>
<dbReference type="InterPro" id="IPR004360">
    <property type="entry name" value="Glyas_Fos-R_dOase_dom"/>
</dbReference>